<dbReference type="InterPro" id="IPR040107">
    <property type="entry name" value="Snu23"/>
</dbReference>
<evidence type="ECO:0000256" key="2">
    <source>
        <dbReference type="ARBA" id="ARBA00022771"/>
    </source>
</evidence>
<dbReference type="Gene3D" id="3.30.160.60">
    <property type="entry name" value="Classic Zinc Finger"/>
    <property type="match status" value="1"/>
</dbReference>
<comment type="caution">
    <text evidence="7">The sequence shown here is derived from an EMBL/GenBank/DDBJ whole genome shotgun (WGS) entry which is preliminary data.</text>
</comment>
<dbReference type="PANTHER" id="PTHR45986:SF1">
    <property type="entry name" value="ZINC FINGER MATRIN-TYPE PROTEIN 2"/>
    <property type="match status" value="1"/>
</dbReference>
<evidence type="ECO:0000256" key="3">
    <source>
        <dbReference type="ARBA" id="ARBA00022833"/>
    </source>
</evidence>
<dbReference type="GO" id="GO:0003676">
    <property type="term" value="F:nucleic acid binding"/>
    <property type="evidence" value="ECO:0007669"/>
    <property type="project" value="InterPro"/>
</dbReference>
<dbReference type="InterPro" id="IPR003604">
    <property type="entry name" value="Matrin/U1-like-C_Znf_C2H2"/>
</dbReference>
<dbReference type="Proteomes" id="UP000807716">
    <property type="component" value="Unassembled WGS sequence"/>
</dbReference>
<proteinExistence type="predicted"/>
<evidence type="ECO:0000313" key="8">
    <source>
        <dbReference type="Proteomes" id="UP000807716"/>
    </source>
</evidence>
<protein>
    <submittedName>
        <fullName evidence="7">Zinc finger, matrin-type 2</fullName>
    </submittedName>
</protein>
<feature type="compositionally biased region" description="Gly residues" evidence="5">
    <location>
        <begin position="213"/>
        <end position="222"/>
    </location>
</feature>
<feature type="compositionally biased region" description="Basic and acidic residues" evidence="5">
    <location>
        <begin position="14"/>
        <end position="46"/>
    </location>
</feature>
<evidence type="ECO:0000313" key="7">
    <source>
        <dbReference type="EMBL" id="KAG0250365.1"/>
    </source>
</evidence>
<feature type="compositionally biased region" description="Basic residues" evidence="5">
    <location>
        <begin position="180"/>
        <end position="189"/>
    </location>
</feature>
<feature type="compositionally biased region" description="Basic and acidic residues" evidence="5">
    <location>
        <begin position="55"/>
        <end position="66"/>
    </location>
</feature>
<keyword evidence="8" id="KW-1185">Reference proteome</keyword>
<feature type="region of interest" description="Disordered" evidence="5">
    <location>
        <begin position="145"/>
        <end position="222"/>
    </location>
</feature>
<dbReference type="GO" id="GO:0046540">
    <property type="term" value="C:U4/U6 x U5 tri-snRNP complex"/>
    <property type="evidence" value="ECO:0007669"/>
    <property type="project" value="TreeGrafter"/>
</dbReference>
<evidence type="ECO:0000256" key="1">
    <source>
        <dbReference type="ARBA" id="ARBA00022723"/>
    </source>
</evidence>
<accession>A0A9P6PQ53</accession>
<feature type="domain" description="U1-type" evidence="6">
    <location>
        <begin position="95"/>
        <end position="129"/>
    </location>
</feature>
<feature type="compositionally biased region" description="Basic and acidic residues" evidence="5">
    <location>
        <begin position="152"/>
        <end position="179"/>
    </location>
</feature>
<evidence type="ECO:0000259" key="6">
    <source>
        <dbReference type="SMART" id="SM00451"/>
    </source>
</evidence>
<reference evidence="7" key="1">
    <citation type="journal article" date="2020" name="Fungal Divers.">
        <title>Resolving the Mortierellaceae phylogeny through synthesis of multi-gene phylogenetics and phylogenomics.</title>
        <authorList>
            <person name="Vandepol N."/>
            <person name="Liber J."/>
            <person name="Desiro A."/>
            <person name="Na H."/>
            <person name="Kennedy M."/>
            <person name="Barry K."/>
            <person name="Grigoriev I.V."/>
            <person name="Miller A.N."/>
            <person name="O'Donnell K."/>
            <person name="Stajich J.E."/>
            <person name="Bonito G."/>
        </authorList>
    </citation>
    <scope>NUCLEOTIDE SEQUENCE</scope>
    <source>
        <strain evidence="7">BC1065</strain>
    </source>
</reference>
<dbReference type="InterPro" id="IPR036236">
    <property type="entry name" value="Znf_C2H2_sf"/>
</dbReference>
<organism evidence="7 8">
    <name type="scientific">Actinomortierella ambigua</name>
    <dbReference type="NCBI Taxonomy" id="1343610"/>
    <lineage>
        <taxon>Eukaryota</taxon>
        <taxon>Fungi</taxon>
        <taxon>Fungi incertae sedis</taxon>
        <taxon>Mucoromycota</taxon>
        <taxon>Mortierellomycotina</taxon>
        <taxon>Mortierellomycetes</taxon>
        <taxon>Mortierellales</taxon>
        <taxon>Mortierellaceae</taxon>
        <taxon>Actinomortierella</taxon>
    </lineage>
</organism>
<dbReference type="InterPro" id="IPR013087">
    <property type="entry name" value="Znf_C2H2_type"/>
</dbReference>
<feature type="region of interest" description="Disordered" evidence="5">
    <location>
        <begin position="1"/>
        <end position="66"/>
    </location>
</feature>
<keyword evidence="4" id="KW-0539">Nucleus</keyword>
<keyword evidence="1" id="KW-0479">Metal-binding</keyword>
<dbReference type="PANTHER" id="PTHR45986">
    <property type="entry name" value="ZINC FINGER MATRIN-TYPE PROTEIN 2"/>
    <property type="match status" value="1"/>
</dbReference>
<keyword evidence="2" id="KW-0863">Zinc-finger</keyword>
<dbReference type="GO" id="GO:0008270">
    <property type="term" value="F:zinc ion binding"/>
    <property type="evidence" value="ECO:0007669"/>
    <property type="project" value="UniProtKB-KW"/>
</dbReference>
<gene>
    <name evidence="7" type="primary">ZMAT2</name>
    <name evidence="7" type="ORF">DFQ27_009430</name>
</gene>
<dbReference type="SUPFAM" id="SSF57667">
    <property type="entry name" value="beta-beta-alpha zinc fingers"/>
    <property type="match status" value="1"/>
</dbReference>
<dbReference type="AlphaFoldDB" id="A0A9P6PQ53"/>
<dbReference type="OrthoDB" id="30343at2759"/>
<evidence type="ECO:0000256" key="5">
    <source>
        <dbReference type="SAM" id="MobiDB-lite"/>
    </source>
</evidence>
<evidence type="ECO:0000256" key="4">
    <source>
        <dbReference type="ARBA" id="ARBA00023242"/>
    </source>
</evidence>
<dbReference type="EMBL" id="JAAAJB010000869">
    <property type="protein sequence ID" value="KAG0250365.1"/>
    <property type="molecule type" value="Genomic_DNA"/>
</dbReference>
<name>A0A9P6PQ53_9FUNG</name>
<sequence>MSSKKQGGIYGHIESAKSGRWDMEEMEKRAKEREAKEDEQRKEDAARALGKTVKKSSDKPAPRPEDVEAAKYEKLNLESAVGKVQVVQTGPDGRTPGFHCKVCDCILKDSQAYMDHVNGKKHLKNLGVSRKAVRENVSDVVAKMQQLKRKTEKPAEKYDLDSRVEAAQREEERERAEKRERKKQKKMEKKGKDEKEDDDGFGGMDPAMAAMMGFGGFGSSKK</sequence>
<dbReference type="Pfam" id="PF12874">
    <property type="entry name" value="zf-met"/>
    <property type="match status" value="1"/>
</dbReference>
<dbReference type="SMART" id="SM00451">
    <property type="entry name" value="ZnF_U1"/>
    <property type="match status" value="1"/>
</dbReference>
<dbReference type="GO" id="GO:0005681">
    <property type="term" value="C:spliceosomal complex"/>
    <property type="evidence" value="ECO:0007669"/>
    <property type="project" value="InterPro"/>
</dbReference>
<keyword evidence="3" id="KW-0862">Zinc</keyword>
<dbReference type="GO" id="GO:0000398">
    <property type="term" value="P:mRNA splicing, via spliceosome"/>
    <property type="evidence" value="ECO:0007669"/>
    <property type="project" value="InterPro"/>
</dbReference>